<dbReference type="FunFam" id="3.40.50.720:FF:000084">
    <property type="entry name" value="Short-chain dehydrogenase reductase"/>
    <property type="match status" value="1"/>
</dbReference>
<dbReference type="GO" id="GO:0016616">
    <property type="term" value="F:oxidoreductase activity, acting on the CH-OH group of donors, NAD or NADP as acceptor"/>
    <property type="evidence" value="ECO:0007669"/>
    <property type="project" value="TreeGrafter"/>
</dbReference>
<evidence type="ECO:0000313" key="4">
    <source>
        <dbReference type="Proteomes" id="UP000225605"/>
    </source>
</evidence>
<proteinExistence type="inferred from homology"/>
<evidence type="ECO:0000313" key="3">
    <source>
        <dbReference type="EMBL" id="RKE91858.1"/>
    </source>
</evidence>
<comment type="caution">
    <text evidence="2">The sequence shown here is derived from an EMBL/GenBank/DDBJ whole genome shotgun (WGS) entry which is preliminary data.</text>
</comment>
<dbReference type="PRINTS" id="PR00081">
    <property type="entry name" value="GDHRDH"/>
</dbReference>
<dbReference type="EMBL" id="RAQI01000002">
    <property type="protein sequence ID" value="RKE91858.1"/>
    <property type="molecule type" value="Genomic_DNA"/>
</dbReference>
<sequence>MNSFENKVILITGGTAGIGLATAIEFAKKDGRVLLVGRNVDKGSKAIAQMPHNANCEFYSADMSKRSDIKRLFSYIKEHYGRLDIAVNNAGMFGASFTKITEYPDEVWDEVIATNVTGVYQCMKYEIQLMEQSGGAIVNVASVSGLKANYAGGCAYTASKHAVVGLTKSAALEMAKSNIRVNSVCPGLIRTDMSVSVFGENLDAYGDTHPIGRIGEVEEVANAIVWLSSNKAEFITGCCLPVDGGLMVK</sequence>
<dbReference type="OrthoDB" id="286404at2"/>
<evidence type="ECO:0000256" key="1">
    <source>
        <dbReference type="ARBA" id="ARBA00006484"/>
    </source>
</evidence>
<dbReference type="Gene3D" id="3.40.50.720">
    <property type="entry name" value="NAD(P)-binding Rossmann-like Domain"/>
    <property type="match status" value="1"/>
</dbReference>
<accession>A0A2D0ILF2</accession>
<dbReference type="Pfam" id="PF13561">
    <property type="entry name" value="adh_short_C2"/>
    <property type="match status" value="1"/>
</dbReference>
<keyword evidence="5" id="KW-1185">Reference proteome</keyword>
<dbReference type="InterPro" id="IPR036291">
    <property type="entry name" value="NAD(P)-bd_dom_sf"/>
</dbReference>
<name>A0A2D0ILF2_9GAMM</name>
<dbReference type="PANTHER" id="PTHR42760">
    <property type="entry name" value="SHORT-CHAIN DEHYDROGENASES/REDUCTASES FAMILY MEMBER"/>
    <property type="match status" value="1"/>
</dbReference>
<dbReference type="RefSeq" id="WP_099133613.1">
    <property type="nucleotide sequence ID" value="NZ_CAWNOJ010000035.1"/>
</dbReference>
<organism evidence="2 4">
    <name type="scientific">Xenorhabdus ehlersii</name>
    <dbReference type="NCBI Taxonomy" id="290111"/>
    <lineage>
        <taxon>Bacteria</taxon>
        <taxon>Pseudomonadati</taxon>
        <taxon>Pseudomonadota</taxon>
        <taxon>Gammaproteobacteria</taxon>
        <taxon>Enterobacterales</taxon>
        <taxon>Morganellaceae</taxon>
        <taxon>Xenorhabdus</taxon>
    </lineage>
</organism>
<dbReference type="PROSITE" id="PS00061">
    <property type="entry name" value="ADH_SHORT"/>
    <property type="match status" value="1"/>
</dbReference>
<dbReference type="AlphaFoldDB" id="A0A2D0ILF2"/>
<dbReference type="InterPro" id="IPR002347">
    <property type="entry name" value="SDR_fam"/>
</dbReference>
<reference evidence="3 5" key="2">
    <citation type="submission" date="2018-09" db="EMBL/GenBank/DDBJ databases">
        <title>Genomic Encyclopedia of Archaeal and Bacterial Type Strains, Phase II (KMG-II): from individual species to whole genera.</title>
        <authorList>
            <person name="Goeker M."/>
        </authorList>
    </citation>
    <scope>NUCLEOTIDE SEQUENCE [LARGE SCALE GENOMIC DNA]</scope>
    <source>
        <strain evidence="3 5">DSM 16337</strain>
    </source>
</reference>
<evidence type="ECO:0000313" key="2">
    <source>
        <dbReference type="EMBL" id="PHM22607.1"/>
    </source>
</evidence>
<protein>
    <submittedName>
        <fullName evidence="2">3-oxoacyl-ACP reductase</fullName>
    </submittedName>
    <submittedName>
        <fullName evidence="3">NAD(P)-dependent dehydrogenase (Short-subunit alcohol dehydrogenase family)</fullName>
    </submittedName>
</protein>
<dbReference type="Proteomes" id="UP000225605">
    <property type="component" value="Unassembled WGS sequence"/>
</dbReference>
<reference evidence="2 4" key="1">
    <citation type="journal article" date="2017" name="Nat. Microbiol.">
        <title>Natural product diversity associated with the nematode symbionts Photorhabdus and Xenorhabdus.</title>
        <authorList>
            <person name="Tobias N.J."/>
            <person name="Wolff H."/>
            <person name="Djahanschiri B."/>
            <person name="Grundmann F."/>
            <person name="Kronenwerth M."/>
            <person name="Shi Y.M."/>
            <person name="Simonyi S."/>
            <person name="Grun P."/>
            <person name="Shapiro-Ilan D."/>
            <person name="Pidot S.J."/>
            <person name="Stinear T.P."/>
            <person name="Ebersberger I."/>
            <person name="Bode H.B."/>
        </authorList>
    </citation>
    <scope>NUCLEOTIDE SEQUENCE [LARGE SCALE GENOMIC DNA]</scope>
    <source>
        <strain evidence="2 4">DSM 16337</strain>
    </source>
</reference>
<dbReference type="Proteomes" id="UP000283568">
    <property type="component" value="Unassembled WGS sequence"/>
</dbReference>
<evidence type="ECO:0000313" key="5">
    <source>
        <dbReference type="Proteomes" id="UP000283568"/>
    </source>
</evidence>
<comment type="similarity">
    <text evidence="1">Belongs to the short-chain dehydrogenases/reductases (SDR) family.</text>
</comment>
<dbReference type="PRINTS" id="PR00080">
    <property type="entry name" value="SDRFAMILY"/>
</dbReference>
<dbReference type="SUPFAM" id="SSF51735">
    <property type="entry name" value="NAD(P)-binding Rossmann-fold domains"/>
    <property type="match status" value="1"/>
</dbReference>
<dbReference type="CDD" id="cd05233">
    <property type="entry name" value="SDR_c"/>
    <property type="match status" value="1"/>
</dbReference>
<dbReference type="EMBL" id="NIBT01000023">
    <property type="protein sequence ID" value="PHM22607.1"/>
    <property type="molecule type" value="Genomic_DNA"/>
</dbReference>
<gene>
    <name evidence="3" type="ORF">BDE27_2137</name>
    <name evidence="2" type="ORF">Xehl_03481</name>
</gene>
<dbReference type="InterPro" id="IPR020904">
    <property type="entry name" value="Sc_DH/Rdtase_CS"/>
</dbReference>